<feature type="domain" description="HTH cro/C1-type" evidence="2">
    <location>
        <begin position="24"/>
        <end position="80"/>
    </location>
</feature>
<dbReference type="CDD" id="cd00093">
    <property type="entry name" value="HTH_XRE"/>
    <property type="match status" value="1"/>
</dbReference>
<dbReference type="Pfam" id="PF13560">
    <property type="entry name" value="HTH_31"/>
    <property type="match status" value="1"/>
</dbReference>
<evidence type="ECO:0000259" key="2">
    <source>
        <dbReference type="SMART" id="SM00530"/>
    </source>
</evidence>
<dbReference type="SUPFAM" id="SSF47413">
    <property type="entry name" value="lambda repressor-like DNA-binding domains"/>
    <property type="match status" value="1"/>
</dbReference>
<evidence type="ECO:0000313" key="3">
    <source>
        <dbReference type="EMBL" id="NGO69425.1"/>
    </source>
</evidence>
<protein>
    <submittedName>
        <fullName evidence="3">Helix-turn-helix domain-containing protein</fullName>
    </submittedName>
</protein>
<proteinExistence type="predicted"/>
<sequence>MGSRGRRENPLDPALGPVPEFASRLRELREEAGGPTYREMARLTGYSASSLSRAAGGEQLPSLPVTVAYVTACGGEPQCLSLIQI</sequence>
<comment type="caution">
    <text evidence="3">The sequence shown here is derived from an EMBL/GenBank/DDBJ whole genome shotgun (WGS) entry which is preliminary data.</text>
</comment>
<feature type="region of interest" description="Disordered" evidence="1">
    <location>
        <begin position="1"/>
        <end position="20"/>
    </location>
</feature>
<dbReference type="GO" id="GO:0003677">
    <property type="term" value="F:DNA binding"/>
    <property type="evidence" value="ECO:0007669"/>
    <property type="project" value="InterPro"/>
</dbReference>
<dbReference type="InterPro" id="IPR001387">
    <property type="entry name" value="Cro/C1-type_HTH"/>
</dbReference>
<dbReference type="Gene3D" id="1.10.260.40">
    <property type="entry name" value="lambda repressor-like DNA-binding domains"/>
    <property type="match status" value="1"/>
</dbReference>
<name>A0A6G4WW18_9ACTN</name>
<dbReference type="AlphaFoldDB" id="A0A6G4WW18"/>
<keyword evidence="4" id="KW-1185">Reference proteome</keyword>
<dbReference type="RefSeq" id="WP_165299116.1">
    <property type="nucleotide sequence ID" value="NZ_JAAKZZ010000116.1"/>
</dbReference>
<evidence type="ECO:0000256" key="1">
    <source>
        <dbReference type="SAM" id="MobiDB-lite"/>
    </source>
</evidence>
<dbReference type="Proteomes" id="UP000477722">
    <property type="component" value="Unassembled WGS sequence"/>
</dbReference>
<dbReference type="EMBL" id="JAAKZZ010000116">
    <property type="protein sequence ID" value="NGO69425.1"/>
    <property type="molecule type" value="Genomic_DNA"/>
</dbReference>
<feature type="compositionally biased region" description="Basic and acidic residues" evidence="1">
    <location>
        <begin position="1"/>
        <end position="10"/>
    </location>
</feature>
<dbReference type="SMART" id="SM00530">
    <property type="entry name" value="HTH_XRE"/>
    <property type="match status" value="1"/>
</dbReference>
<dbReference type="InterPro" id="IPR010982">
    <property type="entry name" value="Lambda_DNA-bd_dom_sf"/>
</dbReference>
<feature type="non-terminal residue" evidence="3">
    <location>
        <position position="85"/>
    </location>
</feature>
<evidence type="ECO:0000313" key="4">
    <source>
        <dbReference type="Proteomes" id="UP000477722"/>
    </source>
</evidence>
<organism evidence="3 4">
    <name type="scientific">Streptomyces boncukensis</name>
    <dbReference type="NCBI Taxonomy" id="2711219"/>
    <lineage>
        <taxon>Bacteria</taxon>
        <taxon>Bacillati</taxon>
        <taxon>Actinomycetota</taxon>
        <taxon>Actinomycetes</taxon>
        <taxon>Kitasatosporales</taxon>
        <taxon>Streptomycetaceae</taxon>
        <taxon>Streptomyces</taxon>
    </lineage>
</organism>
<gene>
    <name evidence="3" type="ORF">G5C65_13895</name>
</gene>
<accession>A0A6G4WW18</accession>
<reference evidence="3 4" key="1">
    <citation type="submission" date="2020-02" db="EMBL/GenBank/DDBJ databases">
        <title>Whole-genome analyses of novel actinobacteria.</title>
        <authorList>
            <person name="Sahin N."/>
            <person name="Tatar D."/>
        </authorList>
    </citation>
    <scope>NUCLEOTIDE SEQUENCE [LARGE SCALE GENOMIC DNA]</scope>
    <source>
        <strain evidence="3 4">SB3404</strain>
    </source>
</reference>